<accession>A0A9D4LTN1</accession>
<evidence type="ECO:0000256" key="1">
    <source>
        <dbReference type="SAM" id="MobiDB-lite"/>
    </source>
</evidence>
<reference evidence="2" key="2">
    <citation type="submission" date="2020-11" db="EMBL/GenBank/DDBJ databases">
        <authorList>
            <person name="McCartney M.A."/>
            <person name="Auch B."/>
            <person name="Kono T."/>
            <person name="Mallez S."/>
            <person name="Becker A."/>
            <person name="Gohl D.M."/>
            <person name="Silverstein K.A.T."/>
            <person name="Koren S."/>
            <person name="Bechman K.B."/>
            <person name="Herman A."/>
            <person name="Abrahante J.E."/>
            <person name="Garbe J."/>
        </authorList>
    </citation>
    <scope>NUCLEOTIDE SEQUENCE</scope>
    <source>
        <strain evidence="2">Duluth1</strain>
        <tissue evidence="2">Whole animal</tissue>
    </source>
</reference>
<organism evidence="2 3">
    <name type="scientific">Dreissena polymorpha</name>
    <name type="common">Zebra mussel</name>
    <name type="synonym">Mytilus polymorpha</name>
    <dbReference type="NCBI Taxonomy" id="45954"/>
    <lineage>
        <taxon>Eukaryota</taxon>
        <taxon>Metazoa</taxon>
        <taxon>Spiralia</taxon>
        <taxon>Lophotrochozoa</taxon>
        <taxon>Mollusca</taxon>
        <taxon>Bivalvia</taxon>
        <taxon>Autobranchia</taxon>
        <taxon>Heteroconchia</taxon>
        <taxon>Euheterodonta</taxon>
        <taxon>Imparidentia</taxon>
        <taxon>Neoheterodontei</taxon>
        <taxon>Myida</taxon>
        <taxon>Dreissenoidea</taxon>
        <taxon>Dreissenidae</taxon>
        <taxon>Dreissena</taxon>
    </lineage>
</organism>
<comment type="caution">
    <text evidence="2">The sequence shown here is derived from an EMBL/GenBank/DDBJ whole genome shotgun (WGS) entry which is preliminary data.</text>
</comment>
<dbReference type="EMBL" id="JAIWYP010000002">
    <property type="protein sequence ID" value="KAH3863592.1"/>
    <property type="molecule type" value="Genomic_DNA"/>
</dbReference>
<dbReference type="Proteomes" id="UP000828390">
    <property type="component" value="Unassembled WGS sequence"/>
</dbReference>
<feature type="region of interest" description="Disordered" evidence="1">
    <location>
        <begin position="48"/>
        <end position="67"/>
    </location>
</feature>
<gene>
    <name evidence="2" type="ORF">DPMN_026580</name>
</gene>
<sequence length="85" mass="9750">MRSLKNTVCLSRGSWNNEVMKHCWSLSASVTSEYNRTMQDFTELAYTTSPQHKDSTEERIKRDSSDLEKIQTKIATCSPYTADPL</sequence>
<dbReference type="AlphaFoldDB" id="A0A9D4LTN1"/>
<proteinExistence type="predicted"/>
<feature type="compositionally biased region" description="Basic and acidic residues" evidence="1">
    <location>
        <begin position="51"/>
        <end position="67"/>
    </location>
</feature>
<keyword evidence="3" id="KW-1185">Reference proteome</keyword>
<protein>
    <submittedName>
        <fullName evidence="2">Uncharacterized protein</fullName>
    </submittedName>
</protein>
<reference evidence="2" key="1">
    <citation type="journal article" date="2019" name="bioRxiv">
        <title>The Genome of the Zebra Mussel, Dreissena polymorpha: A Resource for Invasive Species Research.</title>
        <authorList>
            <person name="McCartney M.A."/>
            <person name="Auch B."/>
            <person name="Kono T."/>
            <person name="Mallez S."/>
            <person name="Zhang Y."/>
            <person name="Obille A."/>
            <person name="Becker A."/>
            <person name="Abrahante J.E."/>
            <person name="Garbe J."/>
            <person name="Badalamenti J.P."/>
            <person name="Herman A."/>
            <person name="Mangelson H."/>
            <person name="Liachko I."/>
            <person name="Sullivan S."/>
            <person name="Sone E.D."/>
            <person name="Koren S."/>
            <person name="Silverstein K.A.T."/>
            <person name="Beckman K.B."/>
            <person name="Gohl D.M."/>
        </authorList>
    </citation>
    <scope>NUCLEOTIDE SEQUENCE</scope>
    <source>
        <strain evidence="2">Duluth1</strain>
        <tissue evidence="2">Whole animal</tissue>
    </source>
</reference>
<evidence type="ECO:0000313" key="3">
    <source>
        <dbReference type="Proteomes" id="UP000828390"/>
    </source>
</evidence>
<evidence type="ECO:0000313" key="2">
    <source>
        <dbReference type="EMBL" id="KAH3863592.1"/>
    </source>
</evidence>
<name>A0A9D4LTN1_DREPO</name>